<dbReference type="InterPro" id="IPR010982">
    <property type="entry name" value="Lambda_DNA-bd_dom_sf"/>
</dbReference>
<dbReference type="SUPFAM" id="SSF47413">
    <property type="entry name" value="lambda repressor-like DNA-binding domains"/>
    <property type="match status" value="1"/>
</dbReference>
<dbReference type="Pfam" id="PF13560">
    <property type="entry name" value="HTH_31"/>
    <property type="match status" value="1"/>
</dbReference>
<comment type="caution">
    <text evidence="3">The sequence shown here is derived from an EMBL/GenBank/DDBJ whole genome shotgun (WGS) entry which is preliminary data.</text>
</comment>
<feature type="region of interest" description="Disordered" evidence="1">
    <location>
        <begin position="103"/>
        <end position="129"/>
    </location>
</feature>
<evidence type="ECO:0000256" key="1">
    <source>
        <dbReference type="SAM" id="MobiDB-lite"/>
    </source>
</evidence>
<dbReference type="Gene3D" id="1.10.260.40">
    <property type="entry name" value="lambda repressor-like DNA-binding domains"/>
    <property type="match status" value="1"/>
</dbReference>
<dbReference type="PROSITE" id="PS50943">
    <property type="entry name" value="HTH_CROC1"/>
    <property type="match status" value="1"/>
</dbReference>
<accession>A0ABW2JL60</accession>
<proteinExistence type="predicted"/>
<dbReference type="Proteomes" id="UP001596523">
    <property type="component" value="Unassembled WGS sequence"/>
</dbReference>
<protein>
    <submittedName>
        <fullName evidence="3">Helix-turn-helix domain-containing protein</fullName>
    </submittedName>
</protein>
<dbReference type="SMART" id="SM00530">
    <property type="entry name" value="HTH_XRE"/>
    <property type="match status" value="1"/>
</dbReference>
<sequence>MNHSQWKTRRTKKLLGERVEETQAYLDAGYAFALGQAVHDRRAALGLSQSELARRASMTQPQISNIEGGDSVPTLPLLTRLAAALDAGLTIDLDGDVSSFVFRPHNDEYEGNEDSEGNEGLGPGNVASA</sequence>
<dbReference type="EMBL" id="JBHTCF010000007">
    <property type="protein sequence ID" value="MFC7306306.1"/>
    <property type="molecule type" value="Genomic_DNA"/>
</dbReference>
<evidence type="ECO:0000259" key="2">
    <source>
        <dbReference type="PROSITE" id="PS50943"/>
    </source>
</evidence>
<dbReference type="RefSeq" id="WP_381831659.1">
    <property type="nucleotide sequence ID" value="NZ_JBHTCF010000007.1"/>
</dbReference>
<keyword evidence="4" id="KW-1185">Reference proteome</keyword>
<evidence type="ECO:0000313" key="3">
    <source>
        <dbReference type="EMBL" id="MFC7306306.1"/>
    </source>
</evidence>
<dbReference type="InterPro" id="IPR001387">
    <property type="entry name" value="Cro/C1-type_HTH"/>
</dbReference>
<name>A0ABW2JL60_9ACTN</name>
<reference evidence="4" key="1">
    <citation type="journal article" date="2019" name="Int. J. Syst. Evol. Microbiol.">
        <title>The Global Catalogue of Microorganisms (GCM) 10K type strain sequencing project: providing services to taxonomists for standard genome sequencing and annotation.</title>
        <authorList>
            <consortium name="The Broad Institute Genomics Platform"/>
            <consortium name="The Broad Institute Genome Sequencing Center for Infectious Disease"/>
            <person name="Wu L."/>
            <person name="Ma J."/>
        </authorList>
    </citation>
    <scope>NUCLEOTIDE SEQUENCE [LARGE SCALE GENOMIC DNA]</scope>
    <source>
        <strain evidence="4">SYNS20</strain>
    </source>
</reference>
<organism evidence="3 4">
    <name type="scientific">Streptomyces monticola</name>
    <dbReference type="NCBI Taxonomy" id="2666263"/>
    <lineage>
        <taxon>Bacteria</taxon>
        <taxon>Bacillati</taxon>
        <taxon>Actinomycetota</taxon>
        <taxon>Actinomycetes</taxon>
        <taxon>Kitasatosporales</taxon>
        <taxon>Streptomycetaceae</taxon>
        <taxon>Streptomyces</taxon>
    </lineage>
</organism>
<evidence type="ECO:0000313" key="4">
    <source>
        <dbReference type="Proteomes" id="UP001596523"/>
    </source>
</evidence>
<dbReference type="CDD" id="cd00093">
    <property type="entry name" value="HTH_XRE"/>
    <property type="match status" value="1"/>
</dbReference>
<feature type="domain" description="HTH cro/C1-type" evidence="2">
    <location>
        <begin position="38"/>
        <end position="93"/>
    </location>
</feature>
<gene>
    <name evidence="3" type="ORF">ACFQVC_19040</name>
</gene>